<keyword evidence="1" id="KW-1133">Transmembrane helix</keyword>
<name>A0A5D4SN57_9BACI</name>
<dbReference type="AlphaFoldDB" id="A0A5D4SN57"/>
<reference evidence="2 3" key="1">
    <citation type="submission" date="2019-08" db="EMBL/GenBank/DDBJ databases">
        <title>Bacillus genomes from the desert of Cuatro Cienegas, Coahuila.</title>
        <authorList>
            <person name="Olmedo-Alvarez G."/>
        </authorList>
    </citation>
    <scope>NUCLEOTIDE SEQUENCE [LARGE SCALE GENOMIC DNA]</scope>
    <source>
        <strain evidence="2 3">CH28_1T</strain>
    </source>
</reference>
<proteinExistence type="predicted"/>
<dbReference type="Proteomes" id="UP000322524">
    <property type="component" value="Unassembled WGS sequence"/>
</dbReference>
<accession>A0A5D4SN57</accession>
<protein>
    <submittedName>
        <fullName evidence="2">Uncharacterized protein</fullName>
    </submittedName>
</protein>
<sequence length="155" mass="18834">MSKKYRYITLGIIAIIVFFSLKTFNDYRQRSLDDLINFNQRDFYSLGFIKDRELVPDNRAYEWMTEEKEPVVELMEFLSQYRIKKVSEDTFIEKINSEERFEFTINHSKANPAIVWVLENRVHILVGNYYEVVNGPIDMEWIKEYNNKYREKYAE</sequence>
<dbReference type="OrthoDB" id="2437154at2"/>
<feature type="transmembrane region" description="Helical" evidence="1">
    <location>
        <begin position="7"/>
        <end position="24"/>
    </location>
</feature>
<keyword evidence="1" id="KW-0812">Transmembrane</keyword>
<evidence type="ECO:0000313" key="2">
    <source>
        <dbReference type="EMBL" id="TYS63532.1"/>
    </source>
</evidence>
<evidence type="ECO:0000256" key="1">
    <source>
        <dbReference type="SAM" id="Phobius"/>
    </source>
</evidence>
<organism evidence="2 3">
    <name type="scientific">Sutcliffiella horikoshii</name>
    <dbReference type="NCBI Taxonomy" id="79883"/>
    <lineage>
        <taxon>Bacteria</taxon>
        <taxon>Bacillati</taxon>
        <taxon>Bacillota</taxon>
        <taxon>Bacilli</taxon>
        <taxon>Bacillales</taxon>
        <taxon>Bacillaceae</taxon>
        <taxon>Sutcliffiella</taxon>
    </lineage>
</organism>
<dbReference type="EMBL" id="VTEV01000010">
    <property type="protein sequence ID" value="TYS63532.1"/>
    <property type="molecule type" value="Genomic_DNA"/>
</dbReference>
<evidence type="ECO:0000313" key="3">
    <source>
        <dbReference type="Proteomes" id="UP000322524"/>
    </source>
</evidence>
<dbReference type="RefSeq" id="WP_148989945.1">
    <property type="nucleotide sequence ID" value="NZ_VTEV01000010.1"/>
</dbReference>
<gene>
    <name evidence="2" type="ORF">FZC76_20160</name>
</gene>
<comment type="caution">
    <text evidence="2">The sequence shown here is derived from an EMBL/GenBank/DDBJ whole genome shotgun (WGS) entry which is preliminary data.</text>
</comment>
<keyword evidence="1" id="KW-0472">Membrane</keyword>